<feature type="transmembrane region" description="Helical" evidence="1">
    <location>
        <begin position="12"/>
        <end position="30"/>
    </location>
</feature>
<dbReference type="RefSeq" id="WP_053999606.1">
    <property type="nucleotide sequence ID" value="NZ_JXMU01000017.1"/>
</dbReference>
<gene>
    <name evidence="3" type="ORF">SU32_11955</name>
</gene>
<accession>A0A0N0E736</accession>
<dbReference type="OrthoDB" id="197461at2"/>
<evidence type="ECO:0000256" key="1">
    <source>
        <dbReference type="SAM" id="Phobius"/>
    </source>
</evidence>
<reference evidence="3 4" key="1">
    <citation type="submission" date="2015-01" db="EMBL/GenBank/DDBJ databases">
        <title>Ahrensia donghaiensis sp. nov., a novel dimethylsulphoniopropionate-cleavage bacterium isolated from seawater and emended descriptions of the genus Ahrensia and Ahrensia kielensis.</title>
        <authorList>
            <person name="Liu J."/>
        </authorList>
    </citation>
    <scope>NUCLEOTIDE SEQUENCE [LARGE SCALE GENOMIC DNA]</scope>
    <source>
        <strain evidence="3 4">LZD062</strain>
    </source>
</reference>
<keyword evidence="1" id="KW-1133">Transmembrane helix</keyword>
<evidence type="ECO:0000259" key="2">
    <source>
        <dbReference type="Pfam" id="PF09834"/>
    </source>
</evidence>
<dbReference type="InterPro" id="IPR018638">
    <property type="entry name" value="DUF2061_membrane"/>
</dbReference>
<dbReference type="AlphaFoldDB" id="A0A0N0E736"/>
<feature type="domain" description="DUF2061" evidence="2">
    <location>
        <begin position="9"/>
        <end position="59"/>
    </location>
</feature>
<evidence type="ECO:0000313" key="3">
    <source>
        <dbReference type="EMBL" id="KPB00725.1"/>
    </source>
</evidence>
<name>A0A0N0E736_9HYPH</name>
<dbReference type="STRING" id="1514904.SU32_11955"/>
<comment type="caution">
    <text evidence="3">The sequence shown here is derived from an EMBL/GenBank/DDBJ whole genome shotgun (WGS) entry which is preliminary data.</text>
</comment>
<dbReference type="EMBL" id="JXMU01000017">
    <property type="protein sequence ID" value="KPB00725.1"/>
    <property type="molecule type" value="Genomic_DNA"/>
</dbReference>
<dbReference type="Pfam" id="PF09834">
    <property type="entry name" value="DUF2061"/>
    <property type="match status" value="1"/>
</dbReference>
<dbReference type="Proteomes" id="UP000038011">
    <property type="component" value="Unassembled WGS sequence"/>
</dbReference>
<keyword evidence="1" id="KW-0472">Membrane</keyword>
<protein>
    <recommendedName>
        <fullName evidence="2">DUF2061 domain-containing protein</fullName>
    </recommendedName>
</protein>
<keyword evidence="4" id="KW-1185">Reference proteome</keyword>
<proteinExistence type="predicted"/>
<dbReference type="PATRIC" id="fig|1514904.3.peg.1234"/>
<sequence length="68" mass="7668">MESPRRTFVKAVTWQLLGIATMTLLALFQSGSLIDAVMLALSASATGFVFYFVHERCWSKINWGRKTI</sequence>
<keyword evidence="1" id="KW-0812">Transmembrane</keyword>
<evidence type="ECO:0000313" key="4">
    <source>
        <dbReference type="Proteomes" id="UP000038011"/>
    </source>
</evidence>
<organism evidence="3 4">
    <name type="scientific">Ahrensia marina</name>
    <dbReference type="NCBI Taxonomy" id="1514904"/>
    <lineage>
        <taxon>Bacteria</taxon>
        <taxon>Pseudomonadati</taxon>
        <taxon>Pseudomonadota</taxon>
        <taxon>Alphaproteobacteria</taxon>
        <taxon>Hyphomicrobiales</taxon>
        <taxon>Ahrensiaceae</taxon>
        <taxon>Ahrensia</taxon>
    </lineage>
</organism>
<feature type="transmembrane region" description="Helical" evidence="1">
    <location>
        <begin position="36"/>
        <end position="53"/>
    </location>
</feature>